<dbReference type="RefSeq" id="WP_102636438.1">
    <property type="nucleotide sequence ID" value="NZ_CADIJZ010000023.1"/>
</dbReference>
<reference evidence="1 4" key="2">
    <citation type="submission" date="2020-04" db="EMBL/GenBank/DDBJ databases">
        <authorList>
            <person name="De Canck E."/>
        </authorList>
    </citation>
    <scope>NUCLEOTIDE SEQUENCE [LARGE SCALE GENOMIC DNA]</scope>
    <source>
        <strain evidence="1 4">LMG 27174</strain>
    </source>
</reference>
<reference evidence="2 3" key="1">
    <citation type="submission" date="2018-01" db="EMBL/GenBank/DDBJ databases">
        <title>Whole genome analyses suggest that Burkholderia sensu lato contains two further novel genera in the rhizoxinica-symbiotica group Mycetohabitans gen. nov., and Trinickia gen. nov.: implications for the evolution of diazotrophy and nodulation in the Burkholderiaceae.</title>
        <authorList>
            <person name="Estrada-de los Santos P."/>
            <person name="Palmer M."/>
            <person name="Chavez-Ramirez B."/>
            <person name="Beukes C."/>
            <person name="Steenkamp E.T."/>
            <person name="Hirsch A.M."/>
            <person name="Manyaka P."/>
            <person name="Maluk M."/>
            <person name="Lafos M."/>
            <person name="Crook M."/>
            <person name="Gross E."/>
            <person name="Simon M.F."/>
            <person name="Bueno dos Reis Junior F."/>
            <person name="Poole P.S."/>
            <person name="Venter S.N."/>
            <person name="James E.K."/>
        </authorList>
    </citation>
    <scope>NUCLEOTIDE SEQUENCE [LARGE SCALE GENOMIC DNA]</scope>
    <source>
        <strain evidence="2 3">WSM 3937</strain>
    </source>
</reference>
<dbReference type="Proteomes" id="UP000235659">
    <property type="component" value="Unassembled WGS sequence"/>
</dbReference>
<evidence type="ECO:0000313" key="3">
    <source>
        <dbReference type="Proteomes" id="UP000235659"/>
    </source>
</evidence>
<dbReference type="OrthoDB" id="9135256at2"/>
<evidence type="ECO:0000313" key="1">
    <source>
        <dbReference type="EMBL" id="CAB3726231.1"/>
    </source>
</evidence>
<protein>
    <submittedName>
        <fullName evidence="1">Uncharacterized protein</fullName>
    </submittedName>
</protein>
<gene>
    <name evidence="2" type="ORF">C0Z16_34325</name>
    <name evidence="1" type="ORF">LMG27174_05392</name>
</gene>
<accession>A0A2N7VU36</accession>
<evidence type="ECO:0000313" key="4">
    <source>
        <dbReference type="Proteomes" id="UP000494205"/>
    </source>
</evidence>
<dbReference type="EMBL" id="CADIJZ010000023">
    <property type="protein sequence ID" value="CAB3726231.1"/>
    <property type="molecule type" value="Genomic_DNA"/>
</dbReference>
<proteinExistence type="predicted"/>
<organism evidence="1 4">
    <name type="scientific">Paraburkholderia rhynchosiae</name>
    <dbReference type="NCBI Taxonomy" id="487049"/>
    <lineage>
        <taxon>Bacteria</taxon>
        <taxon>Pseudomonadati</taxon>
        <taxon>Pseudomonadota</taxon>
        <taxon>Betaproteobacteria</taxon>
        <taxon>Burkholderiales</taxon>
        <taxon>Burkholderiaceae</taxon>
        <taxon>Paraburkholderia</taxon>
    </lineage>
</organism>
<name>A0A2N7VU36_9BURK</name>
<dbReference type="EMBL" id="PNXY01000052">
    <property type="protein sequence ID" value="PMS20662.1"/>
    <property type="molecule type" value="Genomic_DNA"/>
</dbReference>
<dbReference type="AlphaFoldDB" id="A0A2N7VU36"/>
<dbReference type="Proteomes" id="UP000494205">
    <property type="component" value="Unassembled WGS sequence"/>
</dbReference>
<keyword evidence="3" id="KW-1185">Reference proteome</keyword>
<evidence type="ECO:0000313" key="2">
    <source>
        <dbReference type="EMBL" id="PMS20662.1"/>
    </source>
</evidence>
<sequence>MKFDKSGLLLVGAAAAVLLLVVNRSTMGAAGAPAASGQGAIGSNAASWLSNAINNLGGNPAATTSGNSGWTSMGGVTLFGNGTYDANGIYVDPGQLTYNTKTGQVQESPFSGMYNVLAPATYGY</sequence>